<keyword evidence="1" id="KW-0472">Membrane</keyword>
<keyword evidence="1" id="KW-1133">Transmembrane helix</keyword>
<dbReference type="EMBL" id="MGFH01000146">
    <property type="protein sequence ID" value="OGM04326.1"/>
    <property type="molecule type" value="Genomic_DNA"/>
</dbReference>
<reference evidence="2 3" key="1">
    <citation type="journal article" date="2016" name="Nat. Commun.">
        <title>Thousands of microbial genomes shed light on interconnected biogeochemical processes in an aquifer system.</title>
        <authorList>
            <person name="Anantharaman K."/>
            <person name="Brown C.T."/>
            <person name="Hug L.A."/>
            <person name="Sharon I."/>
            <person name="Castelle C.J."/>
            <person name="Probst A.J."/>
            <person name="Thomas B.C."/>
            <person name="Singh A."/>
            <person name="Wilkins M.J."/>
            <person name="Karaoz U."/>
            <person name="Brodie E.L."/>
            <person name="Williams K.H."/>
            <person name="Hubbard S.S."/>
            <person name="Banfield J.F."/>
        </authorList>
    </citation>
    <scope>NUCLEOTIDE SEQUENCE [LARGE SCALE GENOMIC DNA]</scope>
</reference>
<name>A0A1F7WNB7_9BACT</name>
<dbReference type="InterPro" id="IPR018710">
    <property type="entry name" value="DUF2232"/>
</dbReference>
<feature type="transmembrane region" description="Helical" evidence="1">
    <location>
        <begin position="39"/>
        <end position="57"/>
    </location>
</feature>
<dbReference type="Pfam" id="PF09991">
    <property type="entry name" value="DUF2232"/>
    <property type="match status" value="1"/>
</dbReference>
<dbReference type="PANTHER" id="PTHR41324">
    <property type="entry name" value="MEMBRANE PROTEIN-RELATED"/>
    <property type="match status" value="1"/>
</dbReference>
<feature type="transmembrane region" description="Helical" evidence="1">
    <location>
        <begin position="307"/>
        <end position="328"/>
    </location>
</feature>
<dbReference type="Proteomes" id="UP000178735">
    <property type="component" value="Unassembled WGS sequence"/>
</dbReference>
<comment type="caution">
    <text evidence="2">The sequence shown here is derived from an EMBL/GenBank/DDBJ whole genome shotgun (WGS) entry which is preliminary data.</text>
</comment>
<evidence type="ECO:0000313" key="2">
    <source>
        <dbReference type="EMBL" id="OGM04326.1"/>
    </source>
</evidence>
<accession>A0A1F7WNB7</accession>
<feature type="transmembrane region" description="Helical" evidence="1">
    <location>
        <begin position="278"/>
        <end position="295"/>
    </location>
</feature>
<dbReference type="Gene3D" id="1.10.1760.20">
    <property type="match status" value="1"/>
</dbReference>
<feature type="transmembrane region" description="Helical" evidence="1">
    <location>
        <begin position="191"/>
        <end position="218"/>
    </location>
</feature>
<proteinExistence type="predicted"/>
<keyword evidence="1" id="KW-0812">Transmembrane</keyword>
<feature type="transmembrane region" description="Helical" evidence="1">
    <location>
        <begin position="64"/>
        <end position="80"/>
    </location>
</feature>
<protein>
    <recommendedName>
        <fullName evidence="4">DUF2232 domain-containing protein</fullName>
    </recommendedName>
</protein>
<evidence type="ECO:0008006" key="4">
    <source>
        <dbReference type="Google" id="ProtNLM"/>
    </source>
</evidence>
<dbReference type="PANTHER" id="PTHR41324:SF1">
    <property type="entry name" value="DUF2232 DOMAIN-CONTAINING PROTEIN"/>
    <property type="match status" value="1"/>
</dbReference>
<feature type="transmembrane region" description="Helical" evidence="1">
    <location>
        <begin position="12"/>
        <end position="33"/>
    </location>
</feature>
<feature type="transmembrane region" description="Helical" evidence="1">
    <location>
        <begin position="239"/>
        <end position="258"/>
    </location>
</feature>
<evidence type="ECO:0000256" key="1">
    <source>
        <dbReference type="SAM" id="Phobius"/>
    </source>
</evidence>
<dbReference type="AlphaFoldDB" id="A0A1F7WNB7"/>
<sequence>MQFQPGAPTRVNGLNQTTLGALFAAILVVLFLIGRYLPVIGTIAMFFCPVPLVLMHVRFGNIKNTALVALVATALVSIMTGSPFSAFFFLIGVGLQGIVLAYMIGARKSALSTIFVCALSVMASTVTLLLVAAPLMEMDLSVKKQLEVMSETFKKAGEANVESLKKSGASEEQIKNMEQFYSQAAEAVRGMYIYAPLFLLGSALISAFINYMAAAVVLRRLNCEVPPLPEFKLWRVHWTVIWVFICGLLLINLTGGGAGERTGAAKYLGLIGHNINGAFLMLFFINGLAVVHFYMVHFKVNMAARMFLYFLIFFHPLFYMAVLFSGLADPWIDIRRLDTPQTPDSNGTDDNSNEGGLDK</sequence>
<feature type="transmembrane region" description="Helical" evidence="1">
    <location>
        <begin position="111"/>
        <end position="136"/>
    </location>
</feature>
<evidence type="ECO:0000313" key="3">
    <source>
        <dbReference type="Proteomes" id="UP000178735"/>
    </source>
</evidence>
<gene>
    <name evidence="2" type="ORF">A2008_04645</name>
</gene>
<dbReference type="STRING" id="1817813.A2008_04645"/>
<organism evidence="2 3">
    <name type="scientific">Candidatus Wallbacteria bacterium GWC2_49_35</name>
    <dbReference type="NCBI Taxonomy" id="1817813"/>
    <lineage>
        <taxon>Bacteria</taxon>
        <taxon>Candidatus Walliibacteriota</taxon>
    </lineage>
</organism>